<sequence>MIKNYFALYSQKYASKWLVLAIDLAIVMTTFCMAYFIRFNFSLDFNVEQFTLQLPFIFSVSLISFLIVGSFKSVIRHTGFTDVINLFKSVVLIAFIIAVCVLFNNRLQLVSNFTVPKTIIVLHAIISFLFLSASRLVFKMAFKHLKCKLLSTKRILIYGAGGSRNYHL</sequence>
<name>A0A090X4E5_9FLAO</name>
<proteinExistence type="predicted"/>
<keyword evidence="1" id="KW-0472">Membrane</keyword>
<feature type="transmembrane region" description="Helical" evidence="1">
    <location>
        <begin position="83"/>
        <end position="104"/>
    </location>
</feature>
<feature type="transmembrane region" description="Helical" evidence="1">
    <location>
        <begin position="119"/>
        <end position="138"/>
    </location>
</feature>
<accession>A0A090X4E5</accession>
<evidence type="ECO:0000313" key="3">
    <source>
        <dbReference type="Proteomes" id="UP000029643"/>
    </source>
</evidence>
<dbReference type="PANTHER" id="PTHR43318:SF2">
    <property type="entry name" value="UDP-N-ACETYLGLUCOSAMINE 4,6-DEHYDRATASE (INVERTING)"/>
    <property type="match status" value="1"/>
</dbReference>
<dbReference type="RefSeq" id="WP_369449831.1">
    <property type="nucleotide sequence ID" value="NZ_BBNU01000001.1"/>
</dbReference>
<evidence type="ECO:0000313" key="2">
    <source>
        <dbReference type="EMBL" id="GAL77642.1"/>
    </source>
</evidence>
<protein>
    <submittedName>
        <fullName evidence="2">UDP-N-acetylglucosamine 4,6-dehydratase</fullName>
    </submittedName>
</protein>
<reference evidence="2 3" key="1">
    <citation type="journal article" date="2014" name="Genome Announc.">
        <title>Draft Genome Sequences of Marine Flavobacterium Algibacter lectus Strains SS8 and NR4.</title>
        <authorList>
            <person name="Takatani N."/>
            <person name="Nakanishi M."/>
            <person name="Meirelles P."/>
            <person name="Mino S."/>
            <person name="Suda W."/>
            <person name="Oshima K."/>
            <person name="Hattori M."/>
            <person name="Ohkuma M."/>
            <person name="Hosokawa M."/>
            <person name="Miyashita K."/>
            <person name="Thompson F.L."/>
            <person name="Niwa A."/>
            <person name="Sawabe T."/>
            <person name="Sawabe T."/>
        </authorList>
    </citation>
    <scope>NUCLEOTIDE SEQUENCE [LARGE SCALE GENOMIC DNA]</scope>
    <source>
        <strain evidence="3">JCM19274</strain>
    </source>
</reference>
<evidence type="ECO:0000256" key="1">
    <source>
        <dbReference type="SAM" id="Phobius"/>
    </source>
</evidence>
<feature type="transmembrane region" description="Helical" evidence="1">
    <location>
        <begin position="50"/>
        <end position="71"/>
    </location>
</feature>
<gene>
    <name evidence="2" type="ORF">JCM19274_5355</name>
</gene>
<dbReference type="EMBL" id="BBNU01000001">
    <property type="protein sequence ID" value="GAL77642.1"/>
    <property type="molecule type" value="Genomic_DNA"/>
</dbReference>
<keyword evidence="1" id="KW-0812">Transmembrane</keyword>
<feature type="transmembrane region" description="Helical" evidence="1">
    <location>
        <begin position="17"/>
        <end position="38"/>
    </location>
</feature>
<dbReference type="PANTHER" id="PTHR43318">
    <property type="entry name" value="UDP-N-ACETYLGLUCOSAMINE 4,6-DEHYDRATASE"/>
    <property type="match status" value="1"/>
</dbReference>
<dbReference type="Proteomes" id="UP000029643">
    <property type="component" value="Unassembled WGS sequence"/>
</dbReference>
<keyword evidence="1" id="KW-1133">Transmembrane helix</keyword>
<organism evidence="2 3">
    <name type="scientific">Algibacter lectus</name>
    <dbReference type="NCBI Taxonomy" id="221126"/>
    <lineage>
        <taxon>Bacteria</taxon>
        <taxon>Pseudomonadati</taxon>
        <taxon>Bacteroidota</taxon>
        <taxon>Flavobacteriia</taxon>
        <taxon>Flavobacteriales</taxon>
        <taxon>Flavobacteriaceae</taxon>
        <taxon>Algibacter</taxon>
    </lineage>
</organism>
<dbReference type="InterPro" id="IPR051203">
    <property type="entry name" value="Polysaccharide_Synthase-Rel"/>
</dbReference>
<dbReference type="AlphaFoldDB" id="A0A090X4E5"/>
<comment type="caution">
    <text evidence="2">The sequence shown here is derived from an EMBL/GenBank/DDBJ whole genome shotgun (WGS) entry which is preliminary data.</text>
</comment>